<organism evidence="1 2">
    <name type="scientific">Gemmobacter denitrificans</name>
    <dbReference type="NCBI Taxonomy" id="3123040"/>
    <lineage>
        <taxon>Bacteria</taxon>
        <taxon>Pseudomonadati</taxon>
        <taxon>Pseudomonadota</taxon>
        <taxon>Alphaproteobacteria</taxon>
        <taxon>Rhodobacterales</taxon>
        <taxon>Paracoccaceae</taxon>
        <taxon>Gemmobacter</taxon>
    </lineage>
</organism>
<sequence>MTHHTHHVRHYHTDVGATHVAISLPPVPGIEITADRSETAPRQPIICRPKPKRRLAGAVLQAEMARRAEWVRQALRETEDDA</sequence>
<protein>
    <submittedName>
        <fullName evidence="1">Uncharacterized protein</fullName>
    </submittedName>
</protein>
<gene>
    <name evidence="1" type="ORF">V6590_05795</name>
</gene>
<accession>A0ABU8BSJ9</accession>
<dbReference type="EMBL" id="JBALHR010000002">
    <property type="protein sequence ID" value="MEH7827652.1"/>
    <property type="molecule type" value="Genomic_DNA"/>
</dbReference>
<keyword evidence="2" id="KW-1185">Reference proteome</keyword>
<proteinExistence type="predicted"/>
<dbReference type="Proteomes" id="UP001431963">
    <property type="component" value="Unassembled WGS sequence"/>
</dbReference>
<name>A0ABU8BSJ9_9RHOB</name>
<evidence type="ECO:0000313" key="2">
    <source>
        <dbReference type="Proteomes" id="UP001431963"/>
    </source>
</evidence>
<comment type="caution">
    <text evidence="1">The sequence shown here is derived from an EMBL/GenBank/DDBJ whole genome shotgun (WGS) entry which is preliminary data.</text>
</comment>
<evidence type="ECO:0000313" key="1">
    <source>
        <dbReference type="EMBL" id="MEH7827652.1"/>
    </source>
</evidence>
<reference evidence="1" key="1">
    <citation type="submission" date="2024-02" db="EMBL/GenBank/DDBJ databases">
        <title>Genome sequences of strain Gemmobacter sp. JM10B15.</title>
        <authorList>
            <person name="Zhang M."/>
        </authorList>
    </citation>
    <scope>NUCLEOTIDE SEQUENCE</scope>
    <source>
        <strain evidence="1">JM10B15</strain>
    </source>
</reference>
<dbReference type="RefSeq" id="WP_335420838.1">
    <property type="nucleotide sequence ID" value="NZ_JBALHR010000002.1"/>
</dbReference>